<proteinExistence type="predicted"/>
<feature type="compositionally biased region" description="Low complexity" evidence="1">
    <location>
        <begin position="162"/>
        <end position="180"/>
    </location>
</feature>
<name>A0A3L6DLB6_MAIZE</name>
<dbReference type="PANTHER" id="PTHR33649:SF13">
    <property type="entry name" value="PAR1 PROTEIN"/>
    <property type="match status" value="1"/>
</dbReference>
<feature type="compositionally biased region" description="Low complexity" evidence="1">
    <location>
        <begin position="120"/>
        <end position="130"/>
    </location>
</feature>
<dbReference type="AlphaFoldDB" id="A0A3L6DLB6"/>
<dbReference type="PANTHER" id="PTHR33649">
    <property type="entry name" value="PAR1 PROTEIN"/>
    <property type="match status" value="1"/>
</dbReference>
<dbReference type="EMBL" id="NCVQ01000009">
    <property type="protein sequence ID" value="PWZ09394.1"/>
    <property type="molecule type" value="Genomic_DNA"/>
</dbReference>
<evidence type="ECO:0000256" key="2">
    <source>
        <dbReference type="SAM" id="SignalP"/>
    </source>
</evidence>
<gene>
    <name evidence="3" type="ORF">Zm00014a_011742</name>
</gene>
<accession>A0A3L6DLB6</accession>
<evidence type="ECO:0000313" key="3">
    <source>
        <dbReference type="EMBL" id="PWZ09394.1"/>
    </source>
</evidence>
<feature type="chain" id="PRO_5018186210" evidence="2">
    <location>
        <begin position="22"/>
        <end position="180"/>
    </location>
</feature>
<dbReference type="Pfam" id="PF06521">
    <property type="entry name" value="PAR1"/>
    <property type="match status" value="1"/>
</dbReference>
<organism evidence="3 4">
    <name type="scientific">Zea mays</name>
    <name type="common">Maize</name>
    <dbReference type="NCBI Taxonomy" id="4577"/>
    <lineage>
        <taxon>Eukaryota</taxon>
        <taxon>Viridiplantae</taxon>
        <taxon>Streptophyta</taxon>
        <taxon>Embryophyta</taxon>
        <taxon>Tracheophyta</taxon>
        <taxon>Spermatophyta</taxon>
        <taxon>Magnoliopsida</taxon>
        <taxon>Liliopsida</taxon>
        <taxon>Poales</taxon>
        <taxon>Poaceae</taxon>
        <taxon>PACMAD clade</taxon>
        <taxon>Panicoideae</taxon>
        <taxon>Andropogonodae</taxon>
        <taxon>Andropogoneae</taxon>
        <taxon>Tripsacinae</taxon>
        <taxon>Zea</taxon>
    </lineage>
</organism>
<feature type="compositionally biased region" description="Low complexity" evidence="1">
    <location>
        <begin position="91"/>
        <end position="113"/>
    </location>
</feature>
<sequence>MASSSAAFAILLFFFAVAVQSARGGHQLACEELPPDACAFAVSSGGRRCVLERTPEGAHRCQTSAVVGMQMQGGWVETRDRRVRARLHAGSTAPRWASPSPAPRPRTAAPSARSARRRAGTGAPTSSTSTPPLPRLKVRVSLPALCEAEKKAGNRRMMTGKAPLGAPVAAPEAAPAPCEE</sequence>
<comment type="caution">
    <text evidence="3">The sequence shown here is derived from an EMBL/GenBank/DDBJ whole genome shotgun (WGS) entry which is preliminary data.</text>
</comment>
<dbReference type="Proteomes" id="UP000251960">
    <property type="component" value="Chromosome 8"/>
</dbReference>
<dbReference type="InterPro" id="IPR009489">
    <property type="entry name" value="PAR1"/>
</dbReference>
<protein>
    <submittedName>
        <fullName evidence="3">Uncharacterized protein</fullName>
    </submittedName>
</protein>
<reference evidence="3 4" key="1">
    <citation type="journal article" date="2018" name="Nat. Genet.">
        <title>Extensive intraspecific gene order and gene structural variations between Mo17 and other maize genomes.</title>
        <authorList>
            <person name="Sun S."/>
            <person name="Zhou Y."/>
            <person name="Chen J."/>
            <person name="Shi J."/>
            <person name="Zhao H."/>
            <person name="Zhao H."/>
            <person name="Song W."/>
            <person name="Zhang M."/>
            <person name="Cui Y."/>
            <person name="Dong X."/>
            <person name="Liu H."/>
            <person name="Ma X."/>
            <person name="Jiao Y."/>
            <person name="Wang B."/>
            <person name="Wei X."/>
            <person name="Stein J.C."/>
            <person name="Glaubitz J.C."/>
            <person name="Lu F."/>
            <person name="Yu G."/>
            <person name="Liang C."/>
            <person name="Fengler K."/>
            <person name="Li B."/>
            <person name="Rafalski A."/>
            <person name="Schnable P.S."/>
            <person name="Ware D.H."/>
            <person name="Buckler E.S."/>
            <person name="Lai J."/>
        </authorList>
    </citation>
    <scope>NUCLEOTIDE SEQUENCE [LARGE SCALE GENOMIC DNA]</scope>
    <source>
        <strain evidence="4">cv. Missouri 17</strain>
        <tissue evidence="3">Seedling</tissue>
    </source>
</reference>
<evidence type="ECO:0000313" key="4">
    <source>
        <dbReference type="Proteomes" id="UP000251960"/>
    </source>
</evidence>
<evidence type="ECO:0000256" key="1">
    <source>
        <dbReference type="SAM" id="MobiDB-lite"/>
    </source>
</evidence>
<dbReference type="ExpressionAtlas" id="A0A3L6DLB6">
    <property type="expression patterns" value="baseline"/>
</dbReference>
<keyword evidence="2" id="KW-0732">Signal</keyword>
<feature type="region of interest" description="Disordered" evidence="1">
    <location>
        <begin position="89"/>
        <end position="180"/>
    </location>
</feature>
<feature type="signal peptide" evidence="2">
    <location>
        <begin position="1"/>
        <end position="21"/>
    </location>
</feature>